<dbReference type="InterPro" id="IPR041228">
    <property type="entry name" value="Dynein_C"/>
</dbReference>
<evidence type="ECO:0000259" key="1">
    <source>
        <dbReference type="Pfam" id="PF18199"/>
    </source>
</evidence>
<reference evidence="2 3" key="1">
    <citation type="journal article" date="2019" name="Commun. Biol.">
        <title>The bagworm genome reveals a unique fibroin gene that provides high tensile strength.</title>
        <authorList>
            <person name="Kono N."/>
            <person name="Nakamura H."/>
            <person name="Ohtoshi R."/>
            <person name="Tomita M."/>
            <person name="Numata K."/>
            <person name="Arakawa K."/>
        </authorList>
    </citation>
    <scope>NUCLEOTIDE SEQUENCE [LARGE SCALE GENOMIC DNA]</scope>
</reference>
<dbReference type="EMBL" id="BGZK01000857">
    <property type="protein sequence ID" value="GBP63072.1"/>
    <property type="molecule type" value="Genomic_DNA"/>
</dbReference>
<name>A0A4C1XJA3_EUMVA</name>
<dbReference type="PANTHER" id="PTHR22878:SF70">
    <property type="entry name" value="DYNEIN HEAVY CHAIN 2, AXONEMAL"/>
    <property type="match status" value="1"/>
</dbReference>
<dbReference type="Proteomes" id="UP000299102">
    <property type="component" value="Unassembled WGS sequence"/>
</dbReference>
<evidence type="ECO:0000313" key="3">
    <source>
        <dbReference type="Proteomes" id="UP000299102"/>
    </source>
</evidence>
<gene>
    <name evidence="2" type="primary">Dnah3</name>
    <name evidence="2" type="ORF">EVAR_87444_1</name>
</gene>
<dbReference type="GO" id="GO:0007018">
    <property type="term" value="P:microtubule-based movement"/>
    <property type="evidence" value="ECO:0007669"/>
    <property type="project" value="InterPro"/>
</dbReference>
<dbReference type="GO" id="GO:0045505">
    <property type="term" value="F:dynein intermediate chain binding"/>
    <property type="evidence" value="ECO:0007669"/>
    <property type="project" value="InterPro"/>
</dbReference>
<dbReference type="Gene3D" id="1.20.1270.280">
    <property type="match status" value="1"/>
</dbReference>
<dbReference type="InterPro" id="IPR026983">
    <property type="entry name" value="DHC"/>
</dbReference>
<keyword evidence="3" id="KW-1185">Reference proteome</keyword>
<organism evidence="2 3">
    <name type="scientific">Eumeta variegata</name>
    <name type="common">Bagworm moth</name>
    <name type="synonym">Eumeta japonica</name>
    <dbReference type="NCBI Taxonomy" id="151549"/>
    <lineage>
        <taxon>Eukaryota</taxon>
        <taxon>Metazoa</taxon>
        <taxon>Ecdysozoa</taxon>
        <taxon>Arthropoda</taxon>
        <taxon>Hexapoda</taxon>
        <taxon>Insecta</taxon>
        <taxon>Pterygota</taxon>
        <taxon>Neoptera</taxon>
        <taxon>Endopterygota</taxon>
        <taxon>Lepidoptera</taxon>
        <taxon>Glossata</taxon>
        <taxon>Ditrysia</taxon>
        <taxon>Tineoidea</taxon>
        <taxon>Psychidae</taxon>
        <taxon>Oiketicinae</taxon>
        <taxon>Eumeta</taxon>
    </lineage>
</organism>
<accession>A0A4C1XJA3</accession>
<dbReference type="AlphaFoldDB" id="A0A4C1XJA3"/>
<protein>
    <submittedName>
        <fullName evidence="2">Dynein heavy chain 3, axonemal</fullName>
    </submittedName>
</protein>
<proteinExistence type="predicted"/>
<dbReference type="GO" id="GO:0030286">
    <property type="term" value="C:dynein complex"/>
    <property type="evidence" value="ECO:0007669"/>
    <property type="project" value="InterPro"/>
</dbReference>
<dbReference type="PANTHER" id="PTHR22878">
    <property type="entry name" value="DYNEIN HEAVY CHAIN 6, AXONEMAL-LIKE-RELATED"/>
    <property type="match status" value="1"/>
</dbReference>
<feature type="domain" description="Dynein heavy chain C-terminal" evidence="1">
    <location>
        <begin position="9"/>
        <end position="145"/>
    </location>
</feature>
<evidence type="ECO:0000313" key="2">
    <source>
        <dbReference type="EMBL" id="GBP63072.1"/>
    </source>
</evidence>
<dbReference type="GO" id="GO:0051959">
    <property type="term" value="F:dynein light intermediate chain binding"/>
    <property type="evidence" value="ECO:0007669"/>
    <property type="project" value="InterPro"/>
</dbReference>
<comment type="caution">
    <text evidence="2">The sequence shown here is derived from an EMBL/GenBank/DDBJ whole genome shotgun (WGS) entry which is preliminary data.</text>
</comment>
<dbReference type="Pfam" id="PF18199">
    <property type="entry name" value="Dynein_C"/>
    <property type="match status" value="1"/>
</dbReference>
<dbReference type="STRING" id="151549.A0A4C1XJA3"/>
<sequence>MTLRAPGDTQLLFGTLLTQSEFVSGGGAEGGAAAGGVVDLTRDILARIPKLFNITDVEEKYPVQYYNSMNTVLRQEVIRYNRLLVVVRRTLAGVHAAAQGLAIMSAELEKCSDAFTKGIVPSVWASKSYPSMKPLGSYVSDLITRRCKQATLAPLVTSSTESMFI</sequence>
<dbReference type="OrthoDB" id="447173at2759"/>